<dbReference type="PANTHER" id="PTHR43308">
    <property type="entry name" value="OUTER MEMBRANE PROTEIN ALPHA-RELATED"/>
    <property type="match status" value="1"/>
</dbReference>
<keyword evidence="4" id="KW-0378">Hydrolase</keyword>
<feature type="domain" description="SLH" evidence="3">
    <location>
        <begin position="32"/>
        <end position="92"/>
    </location>
</feature>
<evidence type="ECO:0000313" key="4">
    <source>
        <dbReference type="EMBL" id="EKB44299.1"/>
    </source>
</evidence>
<dbReference type="PROSITE" id="PS51272">
    <property type="entry name" value="SLH"/>
    <property type="match status" value="3"/>
</dbReference>
<accession>K1LIV2</accession>
<feature type="domain" description="SLH" evidence="3">
    <location>
        <begin position="93"/>
        <end position="156"/>
    </location>
</feature>
<evidence type="ECO:0000259" key="3">
    <source>
        <dbReference type="PROSITE" id="PS51272"/>
    </source>
</evidence>
<keyword evidence="2" id="KW-0732">Signal</keyword>
<feature type="domain" description="SLH" evidence="3">
    <location>
        <begin position="158"/>
        <end position="217"/>
    </location>
</feature>
<dbReference type="InterPro" id="IPR001119">
    <property type="entry name" value="SLH_dom"/>
</dbReference>
<feature type="signal peptide" evidence="2">
    <location>
        <begin position="1"/>
        <end position="26"/>
    </location>
</feature>
<keyword evidence="5" id="KW-1185">Reference proteome</keyword>
<dbReference type="RefSeq" id="WP_008407496.1">
    <property type="nucleotide sequence ID" value="NZ_AMCK01000017.1"/>
</dbReference>
<reference evidence="4 5" key="1">
    <citation type="journal article" date="2012" name="J. Bacteriol.">
        <title>Draft Genome Sequence of Bacillus isronensis Strain B3W22, Isolated from the Upper Atmosphere.</title>
        <authorList>
            <person name="Shivaji S."/>
            <person name="Ara S."/>
            <person name="Singh S.K."/>
            <person name="Bandi S."/>
            <person name="Singh A."/>
            <person name="Pinnaka A.K."/>
        </authorList>
    </citation>
    <scope>NUCLEOTIDE SEQUENCE [LARGE SCALE GENOMIC DNA]</scope>
    <source>
        <strain evidence="4 5">B3W22</strain>
    </source>
</reference>
<gene>
    <name evidence="4" type="ORF">B857_02904</name>
</gene>
<evidence type="ECO:0000256" key="2">
    <source>
        <dbReference type="SAM" id="SignalP"/>
    </source>
</evidence>
<evidence type="ECO:0000256" key="1">
    <source>
        <dbReference type="SAM" id="MobiDB-lite"/>
    </source>
</evidence>
<dbReference type="Proteomes" id="UP000004738">
    <property type="component" value="Unassembled WGS sequence"/>
</dbReference>
<feature type="region of interest" description="Disordered" evidence="1">
    <location>
        <begin position="350"/>
        <end position="376"/>
    </location>
</feature>
<dbReference type="GO" id="GO:0008810">
    <property type="term" value="F:cellulase activity"/>
    <property type="evidence" value="ECO:0007669"/>
    <property type="project" value="UniProtKB-EC"/>
</dbReference>
<name>K1LIV2_9BACL</name>
<comment type="caution">
    <text evidence="4">The sequence shown here is derived from an EMBL/GenBank/DDBJ whole genome shotgun (WGS) entry which is preliminary data.</text>
</comment>
<dbReference type="Pfam" id="PF00395">
    <property type="entry name" value="SLH"/>
    <property type="match status" value="3"/>
</dbReference>
<dbReference type="InterPro" id="IPR051465">
    <property type="entry name" value="Cell_Envelope_Struct_Comp"/>
</dbReference>
<protein>
    <submittedName>
        <fullName evidence="4">Endoglucanase</fullName>
        <ecNumber evidence="4">3.2.1.4</ecNumber>
    </submittedName>
</protein>
<dbReference type="EMBL" id="AMCK01000017">
    <property type="protein sequence ID" value="EKB44299.1"/>
    <property type="molecule type" value="Genomic_DNA"/>
</dbReference>
<organism evidence="4 5">
    <name type="scientific">Solibacillus isronensis B3W22</name>
    <dbReference type="NCBI Taxonomy" id="1224748"/>
    <lineage>
        <taxon>Bacteria</taxon>
        <taxon>Bacillati</taxon>
        <taxon>Bacillota</taxon>
        <taxon>Bacilli</taxon>
        <taxon>Bacillales</taxon>
        <taxon>Caryophanaceae</taxon>
        <taxon>Solibacillus</taxon>
    </lineage>
</organism>
<keyword evidence="4" id="KW-0326">Glycosidase</keyword>
<feature type="chain" id="PRO_5039724117" evidence="2">
    <location>
        <begin position="27"/>
        <end position="1485"/>
    </location>
</feature>
<dbReference type="EC" id="3.2.1.4" evidence="4"/>
<proteinExistence type="predicted"/>
<sequence length="1485" mass="164565">MDSKKAQKLSKAAVATVLATSGVLVAMPHQANAYSFSDLNPNADYYEPIIDLANRKIATGYSNGTFKPNTAITREDAAKMLALTIDVNTTNPKNPGFKDVTVNNPNYRYIAALAEAGVINGYSDKTFKPKEPITRGQMAKILTLGFKFGISTKLNHGFKDVSNKNANAYFIQTLYDLNVTKGKTPVSFDPFNTVTRGQMATFIWRAEKADRGNPVYTVGDIVGNQIYINGVAYTVASHLRSIINAGNQNVLKGAYIEGSYSGKTLQNISKLTINASGTSSRLLALDGGYSSFAGELVIHGSYLRFKNINFTGRVEVAEAPRRSLGALENVRIASLGSFASFIDWGKPNNPDNEDFLNPSENEDLQEKPDPTKPPHLQKYTERMANVKKYVDFENSDIRQLYVTADRTFLKANYDIDRMTVQGNVANMELYASPKAMYIDTDYNVSIYGVHDIQYVYKNTLKNVYLNTDSTYDYYYITSSNGFTNLGTHAYISKAIIPNNKTVNDVFDDYKIDDPNIGYVEDENGKPVDRDPVENTIITDVTSPSITQLDVAAGGSTADVTLTADEDGTYYYVIKKANEKAPSISEIKTGGTKYNGNGPLVMDEPVKFTVSGLETMTDYVIYAIVIDDADNVSEKEEQEFSTIDNRPPTFSLDKGEKMYGGKRVQFVIKGITEPGEYYYYIREKSPVTMPDPTVDEIMKRYTGKGTITKPEDIVITETKYGATPAIGDIKPNTEYEIYAVMVDKSGNKMRNPAPKIVIKTEGPDTTYPYVINTELTPASSSNSNEGYFYISVSEELDKTSAEDVNNYVLSGTGIVNITGQKEIKPSEVVYSNKRIRIKIPSVTALVNGDTIRATILPGVKDLAENEFESALTAPGGNPPRNYAVYNHTDALAPKLKIDKVESSPTDNKFLIDVTTNKAGTYYYMILEKGYFDKNSNITPRDFVDEFDSETVTGEFQSNGLNDYLAKGSGPAELGKIKLPPISRPSGVSEFKDYAIYILLRDRSGKISVWDQKTLITDTKPPLTSNYNIQSPITGTEKYKNETALITFNADENGTLHVAAIPKYKKDLPPNNNNYIWNKDSSEVSYFNTSSGKLDTSRRDINIIDDINTYNNAARAQYFKDFANKAGKYISKEFEAGNPTVTIENLDPHMEYNFLIGVEDAYGNFTVRKVDEDKPLTSSDQPNGDLIVENFYTDGVKPHIIDSTRNDAVKPIDQAYVLAENEALIYRDKLNPSDSDSLRFTITFNETIMRQNTVNSFNKSNLNASNWKEILDITGDGVSEADFDFVSYVEGTPATTNQSTLVIKAKDVTTANKTISVTMDDSEKAYDYKGHNRFDVSKIGKYIYPIESLAVNIKEILNYGNYFVRIRVESSIPVKHGQRFYYAVMNSNASTPPTFEDARRAAQGGTKITGMTIAGTNIMDEARDGSRIWDLTLPSNATNVFGGGQKIYFFTVDNFGNIIQAKNSDGTANHVVIPSIVTTPAPKPIDD</sequence>
<dbReference type="PANTHER" id="PTHR43308:SF5">
    <property type="entry name" value="S-LAYER PROTEIN _ PEPTIDOGLYCAN ENDO-BETA-N-ACETYLGLUCOSAMINIDASE"/>
    <property type="match status" value="1"/>
</dbReference>
<dbReference type="PATRIC" id="fig|1224748.3.peg.2876"/>
<evidence type="ECO:0000313" key="5">
    <source>
        <dbReference type="Proteomes" id="UP000004738"/>
    </source>
</evidence>